<dbReference type="InterPro" id="IPR000468">
    <property type="entry name" value="Barstar"/>
</dbReference>
<gene>
    <name evidence="3" type="ORF">FNT36_01825</name>
</gene>
<dbReference type="RefSeq" id="WP_144843495.1">
    <property type="nucleotide sequence ID" value="NZ_VMRJ01000001.1"/>
</dbReference>
<evidence type="ECO:0000313" key="3">
    <source>
        <dbReference type="EMBL" id="TVT42856.1"/>
    </source>
</evidence>
<comment type="similarity">
    <text evidence="1">Belongs to the barstar family.</text>
</comment>
<proteinExistence type="inferred from homology"/>
<dbReference type="Proteomes" id="UP000317624">
    <property type="component" value="Unassembled WGS sequence"/>
</dbReference>
<feature type="domain" description="Barstar (barnase inhibitor)" evidence="2">
    <location>
        <begin position="1"/>
        <end position="83"/>
    </location>
</feature>
<dbReference type="SUPFAM" id="SSF52038">
    <property type="entry name" value="Barstar-related"/>
    <property type="match status" value="1"/>
</dbReference>
<keyword evidence="4" id="KW-1185">Reference proteome</keyword>
<dbReference type="OrthoDB" id="5184890at2"/>
<dbReference type="Gene3D" id="3.30.370.10">
    <property type="entry name" value="Barstar-like"/>
    <property type="match status" value="1"/>
</dbReference>
<reference evidence="3 4" key="1">
    <citation type="submission" date="2019-07" db="EMBL/GenBank/DDBJ databases">
        <title>Hymenobacter sp. straun FUR1 Genome sequencing and assembly.</title>
        <authorList>
            <person name="Chhetri G."/>
        </authorList>
    </citation>
    <scope>NUCLEOTIDE SEQUENCE [LARGE SCALE GENOMIC DNA]</scope>
    <source>
        <strain evidence="3 4">Fur1</strain>
    </source>
</reference>
<evidence type="ECO:0000256" key="1">
    <source>
        <dbReference type="ARBA" id="ARBA00006845"/>
    </source>
</evidence>
<protein>
    <submittedName>
        <fullName evidence="3">Ribonuclease inhibitor</fullName>
    </submittedName>
</protein>
<dbReference type="Pfam" id="PF01337">
    <property type="entry name" value="Barstar"/>
    <property type="match status" value="1"/>
</dbReference>
<dbReference type="EMBL" id="VMRJ01000001">
    <property type="protein sequence ID" value="TVT42856.1"/>
    <property type="molecule type" value="Genomic_DNA"/>
</dbReference>
<name>A0A558C2A7_9BACT</name>
<dbReference type="AlphaFoldDB" id="A0A558C2A7"/>
<comment type="caution">
    <text evidence="3">The sequence shown here is derived from an EMBL/GenBank/DDBJ whole genome shotgun (WGS) entry which is preliminary data.</text>
</comment>
<organism evidence="3 4">
    <name type="scientific">Hymenobacter setariae</name>
    <dbReference type="NCBI Taxonomy" id="2594794"/>
    <lineage>
        <taxon>Bacteria</taxon>
        <taxon>Pseudomonadati</taxon>
        <taxon>Bacteroidota</taxon>
        <taxon>Cytophagia</taxon>
        <taxon>Cytophagales</taxon>
        <taxon>Hymenobacteraceae</taxon>
        <taxon>Hymenobacter</taxon>
    </lineage>
</organism>
<dbReference type="InterPro" id="IPR035905">
    <property type="entry name" value="Barstar-like_sf"/>
</dbReference>
<accession>A0A558C2A7</accession>
<evidence type="ECO:0000259" key="2">
    <source>
        <dbReference type="Pfam" id="PF01337"/>
    </source>
</evidence>
<sequence>MTIDLAGINTKVAIHQAFKQHLGFPDWYGPSWDALWDAIIAVVEMPDEVVLLNWQEFAEACPKDMQILRQIIHDYAEEMPTKRIVLAS</sequence>
<evidence type="ECO:0000313" key="4">
    <source>
        <dbReference type="Proteomes" id="UP000317624"/>
    </source>
</evidence>